<accession>A0A7W3IZB9</accession>
<comment type="caution">
    <text evidence="1">The sequence shown here is derived from an EMBL/GenBank/DDBJ whole genome shotgun (WGS) entry which is preliminary data.</text>
</comment>
<gene>
    <name evidence="1" type="ORF">FB382_001727</name>
</gene>
<dbReference type="RefSeq" id="WP_182538416.1">
    <property type="nucleotide sequence ID" value="NZ_JACGXA010000001.1"/>
</dbReference>
<dbReference type="Proteomes" id="UP000580910">
    <property type="component" value="Unassembled WGS sequence"/>
</dbReference>
<sequence length="137" mass="15212">MSTNERWFPGHLKELSEAECLEQLGEHHVGRVAYCDQDGPVVIPVNYVVEGRSVLLRLSPHATLASHLRSADASFQIDEFDDYTQSGWSVLLRGHATYVDVADHPAAADLIPWAEGQRSLLVRIAAREITGRRLLPA</sequence>
<proteinExistence type="predicted"/>
<keyword evidence="2" id="KW-1185">Reference proteome</keyword>
<protein>
    <submittedName>
        <fullName evidence="1">Nitroimidazol reductase NimA-like FMN-containing flavoprotein (Pyridoxamine 5'-phosphate oxidase superfamily)</fullName>
    </submittedName>
</protein>
<evidence type="ECO:0000313" key="1">
    <source>
        <dbReference type="EMBL" id="MBA8803436.1"/>
    </source>
</evidence>
<dbReference type="EMBL" id="JACGXA010000001">
    <property type="protein sequence ID" value="MBA8803436.1"/>
    <property type="molecule type" value="Genomic_DNA"/>
</dbReference>
<dbReference type="InterPro" id="IPR012349">
    <property type="entry name" value="Split_barrel_FMN-bd"/>
</dbReference>
<dbReference type="InterPro" id="IPR024747">
    <property type="entry name" value="Pyridox_Oxase-rel"/>
</dbReference>
<evidence type="ECO:0000313" key="2">
    <source>
        <dbReference type="Proteomes" id="UP000580910"/>
    </source>
</evidence>
<dbReference type="AlphaFoldDB" id="A0A7W3IZB9"/>
<dbReference type="SUPFAM" id="SSF50475">
    <property type="entry name" value="FMN-binding split barrel"/>
    <property type="match status" value="1"/>
</dbReference>
<organism evidence="1 2">
    <name type="scientific">Nocardioides ginsengisegetis</name>
    <dbReference type="NCBI Taxonomy" id="661491"/>
    <lineage>
        <taxon>Bacteria</taxon>
        <taxon>Bacillati</taxon>
        <taxon>Actinomycetota</taxon>
        <taxon>Actinomycetes</taxon>
        <taxon>Propionibacteriales</taxon>
        <taxon>Nocardioidaceae</taxon>
        <taxon>Nocardioides</taxon>
    </lineage>
</organism>
<reference evidence="1 2" key="1">
    <citation type="submission" date="2020-07" db="EMBL/GenBank/DDBJ databases">
        <title>Sequencing the genomes of 1000 actinobacteria strains.</title>
        <authorList>
            <person name="Klenk H.-P."/>
        </authorList>
    </citation>
    <scope>NUCLEOTIDE SEQUENCE [LARGE SCALE GENOMIC DNA]</scope>
    <source>
        <strain evidence="1 2">DSM 21349</strain>
    </source>
</reference>
<name>A0A7W3IZB9_9ACTN</name>
<dbReference type="Gene3D" id="2.30.110.10">
    <property type="entry name" value="Electron Transport, Fmn-binding Protein, Chain A"/>
    <property type="match status" value="1"/>
</dbReference>
<dbReference type="Pfam" id="PF12900">
    <property type="entry name" value="Pyridox_ox_2"/>
    <property type="match status" value="1"/>
</dbReference>